<protein>
    <submittedName>
        <fullName evidence="1">DUF4911 domain-containing protein</fullName>
    </submittedName>
</protein>
<dbReference type="EMBL" id="BEXT01000001">
    <property type="protein sequence ID" value="GBC61699.1"/>
    <property type="molecule type" value="Genomic_DNA"/>
</dbReference>
<name>A0A401FXM9_9BACT</name>
<comment type="caution">
    <text evidence="1">The sequence shown here is derived from an EMBL/GenBank/DDBJ whole genome shotgun (WGS) entry which is preliminary data.</text>
</comment>
<reference evidence="2" key="2">
    <citation type="submission" date="2019-01" db="EMBL/GenBank/DDBJ databases">
        <title>Genome sequence of Desulfonema ishimotonii strain Tokyo 01.</title>
        <authorList>
            <person name="Fukui M."/>
        </authorList>
    </citation>
    <scope>NUCLEOTIDE SEQUENCE [LARGE SCALE GENOMIC DNA]</scope>
    <source>
        <strain evidence="2">Tokyo 01</strain>
    </source>
</reference>
<organism evidence="1 2">
    <name type="scientific">Desulfonema ishimotonii</name>
    <dbReference type="NCBI Taxonomy" id="45657"/>
    <lineage>
        <taxon>Bacteria</taxon>
        <taxon>Pseudomonadati</taxon>
        <taxon>Thermodesulfobacteriota</taxon>
        <taxon>Desulfobacteria</taxon>
        <taxon>Desulfobacterales</taxon>
        <taxon>Desulfococcaceae</taxon>
        <taxon>Desulfonema</taxon>
    </lineage>
</organism>
<gene>
    <name evidence="1" type="ORF">DENIS_2661</name>
</gene>
<dbReference type="InterPro" id="IPR032587">
    <property type="entry name" value="DUF4911"/>
</dbReference>
<evidence type="ECO:0000313" key="1">
    <source>
        <dbReference type="EMBL" id="GBC61699.1"/>
    </source>
</evidence>
<evidence type="ECO:0000313" key="2">
    <source>
        <dbReference type="Proteomes" id="UP000288096"/>
    </source>
</evidence>
<dbReference type="Proteomes" id="UP000288096">
    <property type="component" value="Unassembled WGS sequence"/>
</dbReference>
<sequence>MKTVTKYYRMDRREIGFLRFIMDAYEGIAVIETIDAGSGLIALHIPPGCEPEVEMVLADLKQQILIVPEIPQGEDI</sequence>
<reference evidence="2" key="1">
    <citation type="submission" date="2017-11" db="EMBL/GenBank/DDBJ databases">
        <authorList>
            <person name="Watanabe M."/>
            <person name="Kojima H."/>
        </authorList>
    </citation>
    <scope>NUCLEOTIDE SEQUENCE [LARGE SCALE GENOMIC DNA]</scope>
    <source>
        <strain evidence="2">Tokyo 01</strain>
    </source>
</reference>
<dbReference type="RefSeq" id="WP_166405073.1">
    <property type="nucleotide sequence ID" value="NZ_BEXT01000001.1"/>
</dbReference>
<accession>A0A401FXM9</accession>
<dbReference type="AlphaFoldDB" id="A0A401FXM9"/>
<proteinExistence type="predicted"/>
<keyword evidence="2" id="KW-1185">Reference proteome</keyword>
<dbReference type="Pfam" id="PF16256">
    <property type="entry name" value="DUF4911"/>
    <property type="match status" value="1"/>
</dbReference>